<evidence type="ECO:0000313" key="9">
    <source>
        <dbReference type="Proteomes" id="UP000268094"/>
    </source>
</evidence>
<protein>
    <submittedName>
        <fullName evidence="8">Amino acid adenylation domain-containing protein</fullName>
    </submittedName>
</protein>
<dbReference type="InterPro" id="IPR045851">
    <property type="entry name" value="AMP-bd_C_sf"/>
</dbReference>
<evidence type="ECO:0000256" key="4">
    <source>
        <dbReference type="ARBA" id="ARBA00022553"/>
    </source>
</evidence>
<dbReference type="CDD" id="cd19543">
    <property type="entry name" value="DCL_NRPS"/>
    <property type="match status" value="1"/>
</dbReference>
<dbReference type="FunFam" id="3.30.559.10:FF:000012">
    <property type="entry name" value="Non-ribosomal peptide synthetase"/>
    <property type="match status" value="1"/>
</dbReference>
<dbReference type="Gene3D" id="1.10.1200.10">
    <property type="entry name" value="ACP-like"/>
    <property type="match status" value="2"/>
</dbReference>
<dbReference type="NCBIfam" id="TIGR01720">
    <property type="entry name" value="NRPS-para261"/>
    <property type="match status" value="1"/>
</dbReference>
<dbReference type="PROSITE" id="PS00455">
    <property type="entry name" value="AMP_BINDING"/>
    <property type="match status" value="3"/>
</dbReference>
<dbReference type="RefSeq" id="WP_120544718.1">
    <property type="nucleotide sequence ID" value="NZ_RAVZ01000337.1"/>
</dbReference>
<evidence type="ECO:0000313" key="8">
    <source>
        <dbReference type="EMBL" id="RKG75337.1"/>
    </source>
</evidence>
<dbReference type="InterPro" id="IPR010060">
    <property type="entry name" value="NRPS_synth"/>
</dbReference>
<dbReference type="CDD" id="cd05930">
    <property type="entry name" value="A_NRPS"/>
    <property type="match status" value="2"/>
</dbReference>
<dbReference type="SUPFAM" id="SSF47336">
    <property type="entry name" value="ACP-like"/>
    <property type="match status" value="2"/>
</dbReference>
<evidence type="ECO:0000256" key="2">
    <source>
        <dbReference type="ARBA" id="ARBA00006432"/>
    </source>
</evidence>
<name>A0A3A8HVW7_9BACT</name>
<dbReference type="GO" id="GO:0044550">
    <property type="term" value="P:secondary metabolite biosynthetic process"/>
    <property type="evidence" value="ECO:0007669"/>
    <property type="project" value="UniProtKB-ARBA"/>
</dbReference>
<dbReference type="InterPro" id="IPR020845">
    <property type="entry name" value="AMP-binding_CS"/>
</dbReference>
<gene>
    <name evidence="8" type="ORF">D7V88_33690</name>
</gene>
<dbReference type="Pfam" id="PF00550">
    <property type="entry name" value="PP-binding"/>
    <property type="match status" value="2"/>
</dbReference>
<dbReference type="SMART" id="SM00823">
    <property type="entry name" value="PKS_PP"/>
    <property type="match status" value="2"/>
</dbReference>
<dbReference type="Pfam" id="PF00668">
    <property type="entry name" value="Condensation"/>
    <property type="match status" value="4"/>
</dbReference>
<dbReference type="GO" id="GO:0043041">
    <property type="term" value="P:amino acid activation for nonribosomal peptide biosynthetic process"/>
    <property type="evidence" value="ECO:0007669"/>
    <property type="project" value="TreeGrafter"/>
</dbReference>
<dbReference type="FunFam" id="2.30.38.10:FF:000001">
    <property type="entry name" value="Non-ribosomal peptide synthetase PvdI"/>
    <property type="match status" value="3"/>
</dbReference>
<feature type="non-terminal residue" evidence="8">
    <location>
        <position position="1"/>
    </location>
</feature>
<dbReference type="InterPro" id="IPR010071">
    <property type="entry name" value="AA_adenyl_dom"/>
</dbReference>
<dbReference type="CDD" id="cd12117">
    <property type="entry name" value="A_NRPS_Srf_like"/>
    <property type="match status" value="1"/>
</dbReference>
<dbReference type="PANTHER" id="PTHR45527">
    <property type="entry name" value="NONRIBOSOMAL PEPTIDE SYNTHETASE"/>
    <property type="match status" value="1"/>
</dbReference>
<dbReference type="Proteomes" id="UP000268094">
    <property type="component" value="Unassembled WGS sequence"/>
</dbReference>
<dbReference type="SUPFAM" id="SSF52777">
    <property type="entry name" value="CoA-dependent acyltransferases"/>
    <property type="match status" value="8"/>
</dbReference>
<feature type="domain" description="Carrier" evidence="7">
    <location>
        <begin position="2496"/>
        <end position="2571"/>
    </location>
</feature>
<dbReference type="Gene3D" id="3.30.300.30">
    <property type="match status" value="3"/>
</dbReference>
<proteinExistence type="inferred from homology"/>
<comment type="similarity">
    <text evidence="2">Belongs to the ATP-dependent AMP-binding enzyme family.</text>
</comment>
<keyword evidence="5" id="KW-0677">Repeat</keyword>
<dbReference type="Pfam" id="PF13193">
    <property type="entry name" value="AMP-binding_C"/>
    <property type="match status" value="3"/>
</dbReference>
<dbReference type="InterPro" id="IPR023213">
    <property type="entry name" value="CAT-like_dom_sf"/>
</dbReference>
<dbReference type="InterPro" id="IPR009081">
    <property type="entry name" value="PP-bd_ACP"/>
</dbReference>
<sequence>PRVPRNQPLPLSFAQQRLWYIQQLNPQSGAYNNATTFRLTGDLDVAALQAALDELVARHEVLRTTYSLEGENAAQIIHPARGLPLVRLDVAGETPEAREAELARLCLAHAVIPFDLEKLVIRAQLLRLEPRMHVLALVLHHAVSDAWCTMVLAGELTVLYASFTAGMPSPLPPLPVQYADYAVWQRQWLEAGVMEEQLSWWKQRLLGAPVLELPTDRPRPAAQSFAGSRYSFQFPADVAEPLLALGRKQGATSFMVMMALFQTMLSRHSGQDDFVVGTPIAGRTRPEVEGLLGCFVNTLAFRTQLEGTPSFGALLGRVRTQALEAYARQDAPFEKVLDTLQLPRDLSRTPLFQAVLNVLNTPEAKAQLPSLELTPVDVSTDTAKFDLGLDVWESRTGLSCRFEYPTALFDEATVARMARHLVALARQIVAHPEAPLARLPLMDAVERAQVLVEWNATGGEYPREACIQDLFMAQAALRPDAVALEFGDARLTYAELDARTNQWAHLLREKGVGPDVLVAVCLERSVELIVALLAILKAGGAYLPLDAAYPAPRLAAMLEDAPPKLLLTTQEVRAKLDVDDYLPCLFVEKLGLDGRPTSLVKAGTHARHLAYVDFTSGSTGRPKGVAVEHRNVLRLLHNASFVDLGPDTAFLHMAPISFDASTLEIWAPLLFGGRLVVFPPSSPSDLELLESVLQRHGVTTMWLTAGLFAQVVELKPEALRGLRQILTGGDVVPPHHVRRVLEGLGIPVSNGYGPTETTVFASTHRMTDAAQVGTSIPLGRPINATQLYVLDAHGQPVPPGVPGELFIGGDGLARGYASRPDLTAERFVPNPFSSTQGERLYRTGDLARWRPDGVVEFLGRVDHQVKVRGFRIELAEVEAALRTHAYVREAVAVVREDVPGDKRLVAYFVASEDLELDPAVLRTFLEQRLPEYMLPSAFVPLTALPLTANAKLDRKALPAPEGVRASRSEYVAPRTEMEQRLAGIWTQVLRVERVSVDDNFFDLGGDSIISIQVVARARQAGVRVSVRDLFQHPTLGALANVAKVSAGSLAEQGPVVGSVPLTPIQLELLEGDPEHAHHFNMPLLLRARQPLQAPLLEQALQLLISHHDALRLRFSREGDSWRQHNASPEEAPFKLLQADLSELSPEARPRVMEEQADRLQASFDLAQPPLVRAALFHFGPGREQRLLLIIHHLVVDAVSWRVLIEDLEAAYLQLSERRPAVLPGKTTSFLSWTRRLETHALSDALHAQTALWLDEARHGGVPLPVDASGANTHGSQRAVSVQLDAEETRLLLQETPAGWRARINDVLLTALALALREWTGQSSALIDLEGHGRQELFADADVSRTVGWFTSLTPALLRLPPGGTPGDSLRAVRDTLSQWPDQGIGFGLLRFMGPADVRQRMAAFPRAQVAFNYLGQLDGASDASTLFTLGDEAAGTTVAPQALRTHLLIVNGSVRDGQLGIFFGYSQHLHHASTVEALAQRFVSSLRTLIAQRHSEDSRRMTPGDFPLARISQPALDTLLASQGSTVEDLYPLSALQQGMLFHVLATPESAFYFEQRTWSIHSAVDIALFQKTWQAAVDRNPILRTGFVWQDLEAPLQVVHSHAALPFDVHDLRHLSPEEQQAGLARLVEVEAERNRGFDVSRPPLMRLVGVRLADQHWHFIWNHHHLLLDGWSSGLFFQEVFALYDTFRSGATPATPSRPPFRDYIAWLQRTDAAADERFWRARLSGLSVPTPVPAEQPSTARPGEPSKQDSIRLYLSTEDTTALQAFARQHQLTLNTLAQAAWALVLARYSATQDVLFGTTLAGRPPELPGAEAMLGMLITTLPVRIQLPDEHAPLLPWLQLLQEQQLALEQHQHTPLVTAAGWSDMPRGIALFNTLMVFENFPIDESLLKRSTELDIRDLQAGESTHYPLTASVLPGSDLQLHLGYDTHRLTRDAVERVLGHWRRALLSLAQADARLSDVSLLAPDEQVRLLGGLSGEALDFERDATLHGLIEEQVARTPDADAVVFEDTTLSFRQLDARANQLARHLRSLGVGPEVTVGLCLERSAEAIVALLAVLKAGGAFVPLDPTAPAARKSFLLKDCGASVLLTSRALADAWKPDVAHVVRLDSKQEQAHLSSLTGEALPPSARPEGLAYVIYTSGSTGTPKGVMVQHRSVLNLHRSLTRTIYAGLPRGQRITVNAPLYFDASIEQVIQLLDGHCLVVVPEDVRLDPERMLPWLEQRRIDALDCTPSQLKLLLAAGLLERAHVPALLSVGGEALDEVMWRQLAATTRTRVFNGYGPTECTVNATTFPLQDAPQTVPVIGRPVHNLRAYVLDTQQRLVAFGLPGELCFSGEGVARGYLGRPELTAERFLPDPFSPEPGARLYRTGDKARWRKDGTLEFMGRLDFQVKVRGFRIELGEIEATLRSHPGIRDAVALVREDVPGDARLVAWVAPEVDTSPLREHLRKHLPEYMVPSAFVALPVLPLTPNGKVDRKALPAPEASQLVARTYVAPVTPTELALATLWGELLRVPAVGRHDNFFELGGHSLLATQVVSRIRSTLGVELPLGDLFSAPTVAELAERMAHAVRSKTPPLTRADRTVAPPLSFAQQRLWFIDQLEPGSSLYNMPLPLRFTGAVDESALRQSLDALMARHEVLRTTFRVEAGQPVQHIHAGATAPFESVDLTGIEDATERQAEAKRLGIAESRRPFNLEQGPVMRALLLKLDAEEHVLVLHLHHIVSDGWSLGVLVREMTALYEAFRHGQTPALPELPVQYADYAVWQRGWLQADVLEAQLGWWKQQLSGASQVLELPTDKPRPAVASRRGDAVPVHLPRVLAEQVEALARKEGATPFMVLLAAFQTVLHRYSGQDDVLVGSPIANRRHAETEGLIGFFVNTLVLRGSFGARTTFRELLAQVRTTTLGAYEHQDLPFERLVESLQTTRDLSRTPLFQVLFALQNAPLPELVLPGLSVKAADIGGRGMSQFELSLDLDREADGFVGILGYATDLFERSTVERLMTHLRLLLEAALERPDAPLAALSFVGTEERQRLLGDLGGTVADFDRESTLHGRIEAQVARTPDADAVAFEGTTLSFRQLDARANQLAWHLRALGVGPEVTVGLCLERSAESIVALLAVLKAGGAFVPLDPTAPAARRSFILRDSGASVLLTRQALADAWRPEVREVVCLDTDRKAWAELSSEAPSSNAGPESLAYVLYTSGSTGKPKGVAVQHRSVMHLHQAMTDAVYAQAPRGLRASLNAPLYFDVSVGQLVLLVDGHCVCVVPEDVRLDPDRMLAWLEQQRIDVLDCTPAQLKPLLEAGLLERTHVPAFVVVAGEAVDEVTWRILAGSTRTRAFNAYGPTEGTVYATSWCITGASQPVPVIGRPLVNMGAFVLDANLNPVPVGVPGELFISGEGLARGYRGRPDLTAERFIPHPFSTQPGAHMYRTGDKARWRQDGTLDFMGRLDFQVKLRGYRIELGEIEATLRAHPGIRDAVALVREDVPGDARLVAYVVPEVETAPLREHLRKHLPEYMVPSAFIALP</sequence>
<dbReference type="CDD" id="cd19534">
    <property type="entry name" value="E_NRPS"/>
    <property type="match status" value="1"/>
</dbReference>
<dbReference type="Gene3D" id="2.30.38.10">
    <property type="entry name" value="Luciferase, Domain 3"/>
    <property type="match status" value="3"/>
</dbReference>
<dbReference type="FunFam" id="1.10.1200.10:FF:000016">
    <property type="entry name" value="Non-ribosomal peptide synthase"/>
    <property type="match status" value="1"/>
</dbReference>
<dbReference type="PANTHER" id="PTHR45527:SF1">
    <property type="entry name" value="FATTY ACID SYNTHASE"/>
    <property type="match status" value="1"/>
</dbReference>
<dbReference type="GO" id="GO:0031177">
    <property type="term" value="F:phosphopantetheine binding"/>
    <property type="evidence" value="ECO:0007669"/>
    <property type="project" value="InterPro"/>
</dbReference>
<dbReference type="OrthoDB" id="5349841at2"/>
<dbReference type="Gene3D" id="3.30.559.30">
    <property type="entry name" value="Nonribosomal peptide synthetase, condensation domain"/>
    <property type="match status" value="4"/>
</dbReference>
<keyword evidence="9" id="KW-1185">Reference proteome</keyword>
<dbReference type="FunFam" id="3.40.50.980:FF:000001">
    <property type="entry name" value="Non-ribosomal peptide synthetase"/>
    <property type="match status" value="3"/>
</dbReference>
<keyword evidence="4" id="KW-0597">Phosphoprotein</keyword>
<feature type="region of interest" description="Disordered" evidence="6">
    <location>
        <begin position="1732"/>
        <end position="1751"/>
    </location>
</feature>
<dbReference type="CDD" id="cd19531">
    <property type="entry name" value="LCL_NRPS-like"/>
    <property type="match status" value="2"/>
</dbReference>
<dbReference type="FunFam" id="3.30.300.30:FF:000010">
    <property type="entry name" value="Enterobactin synthetase component F"/>
    <property type="match status" value="2"/>
</dbReference>
<evidence type="ECO:0000256" key="5">
    <source>
        <dbReference type="ARBA" id="ARBA00022737"/>
    </source>
</evidence>
<evidence type="ECO:0000256" key="6">
    <source>
        <dbReference type="SAM" id="MobiDB-lite"/>
    </source>
</evidence>
<dbReference type="GO" id="GO:0005737">
    <property type="term" value="C:cytoplasm"/>
    <property type="evidence" value="ECO:0007669"/>
    <property type="project" value="TreeGrafter"/>
</dbReference>
<dbReference type="InterPro" id="IPR020806">
    <property type="entry name" value="PKS_PP-bd"/>
</dbReference>
<dbReference type="PROSITE" id="PS50075">
    <property type="entry name" value="CARRIER"/>
    <property type="match status" value="2"/>
</dbReference>
<dbReference type="Gene3D" id="3.30.559.10">
    <property type="entry name" value="Chloramphenicol acetyltransferase-like domain"/>
    <property type="match status" value="4"/>
</dbReference>
<dbReference type="InterPro" id="IPR025110">
    <property type="entry name" value="AMP-bd_C"/>
</dbReference>
<dbReference type="EMBL" id="RAVZ01000337">
    <property type="protein sequence ID" value="RKG75337.1"/>
    <property type="molecule type" value="Genomic_DNA"/>
</dbReference>
<keyword evidence="3" id="KW-0596">Phosphopantetheine</keyword>
<dbReference type="GO" id="GO:0072330">
    <property type="term" value="P:monocarboxylic acid biosynthetic process"/>
    <property type="evidence" value="ECO:0007669"/>
    <property type="project" value="UniProtKB-ARBA"/>
</dbReference>
<dbReference type="InterPro" id="IPR036736">
    <property type="entry name" value="ACP-like_sf"/>
</dbReference>
<dbReference type="InterPro" id="IPR001242">
    <property type="entry name" value="Condensation_dom"/>
</dbReference>
<evidence type="ECO:0000256" key="3">
    <source>
        <dbReference type="ARBA" id="ARBA00022450"/>
    </source>
</evidence>
<dbReference type="NCBIfam" id="TIGR01733">
    <property type="entry name" value="AA-adenyl-dom"/>
    <property type="match status" value="3"/>
</dbReference>
<dbReference type="InterPro" id="IPR000873">
    <property type="entry name" value="AMP-dep_synth/lig_dom"/>
</dbReference>
<dbReference type="FunFam" id="3.40.50.12780:FF:000012">
    <property type="entry name" value="Non-ribosomal peptide synthetase"/>
    <property type="match status" value="3"/>
</dbReference>
<reference evidence="9" key="1">
    <citation type="submission" date="2018-09" db="EMBL/GenBank/DDBJ databases">
        <authorList>
            <person name="Livingstone P.G."/>
            <person name="Whitworth D.E."/>
        </authorList>
    </citation>
    <scope>NUCLEOTIDE SEQUENCE [LARGE SCALE GENOMIC DNA]</scope>
    <source>
        <strain evidence="9">CA054A</strain>
    </source>
</reference>
<dbReference type="SUPFAM" id="SSF56801">
    <property type="entry name" value="Acetyl-CoA synthetase-like"/>
    <property type="match status" value="3"/>
</dbReference>
<organism evidence="8 9">
    <name type="scientific">Corallococcus terminator</name>
    <dbReference type="NCBI Taxonomy" id="2316733"/>
    <lineage>
        <taxon>Bacteria</taxon>
        <taxon>Pseudomonadati</taxon>
        <taxon>Myxococcota</taxon>
        <taxon>Myxococcia</taxon>
        <taxon>Myxococcales</taxon>
        <taxon>Cystobacterineae</taxon>
        <taxon>Myxococcaceae</taxon>
        <taxon>Corallococcus</taxon>
    </lineage>
</organism>
<dbReference type="Pfam" id="PF00501">
    <property type="entry name" value="AMP-binding"/>
    <property type="match status" value="3"/>
</dbReference>
<dbReference type="GO" id="GO:0003824">
    <property type="term" value="F:catalytic activity"/>
    <property type="evidence" value="ECO:0007669"/>
    <property type="project" value="InterPro"/>
</dbReference>
<feature type="domain" description="Carrier" evidence="7">
    <location>
        <begin position="972"/>
        <end position="1046"/>
    </location>
</feature>
<feature type="non-terminal residue" evidence="8">
    <location>
        <position position="3522"/>
    </location>
</feature>
<dbReference type="Gene3D" id="3.40.50.980">
    <property type="match status" value="6"/>
</dbReference>
<dbReference type="NCBIfam" id="NF003417">
    <property type="entry name" value="PRK04813.1"/>
    <property type="match status" value="3"/>
</dbReference>
<comment type="caution">
    <text evidence="8">The sequence shown here is derived from an EMBL/GenBank/DDBJ whole genome shotgun (WGS) entry which is preliminary data.</text>
</comment>
<evidence type="ECO:0000256" key="1">
    <source>
        <dbReference type="ARBA" id="ARBA00001957"/>
    </source>
</evidence>
<evidence type="ECO:0000259" key="7">
    <source>
        <dbReference type="PROSITE" id="PS50075"/>
    </source>
</evidence>
<dbReference type="FunFam" id="1.10.1200.10:FF:000005">
    <property type="entry name" value="Nonribosomal peptide synthetase 1"/>
    <property type="match status" value="1"/>
</dbReference>
<dbReference type="PROSITE" id="PS00012">
    <property type="entry name" value="PHOSPHOPANTETHEINE"/>
    <property type="match status" value="2"/>
</dbReference>
<accession>A0A3A8HVW7</accession>
<dbReference type="InterPro" id="IPR006162">
    <property type="entry name" value="Ppantetheine_attach_site"/>
</dbReference>
<comment type="cofactor">
    <cofactor evidence="1">
        <name>pantetheine 4'-phosphate</name>
        <dbReference type="ChEBI" id="CHEBI:47942"/>
    </cofactor>
</comment>